<reference evidence="1 2" key="1">
    <citation type="journal article" date="2009" name="J. Bacteriol.">
        <title>Draft genome sequence of the extremely acidophilic bacterium Acidithiobacillus caldus ATCC 51756 reveals metabolic versatility in the genus Acidithiobacillus.</title>
        <authorList>
            <person name="Valdes J."/>
            <person name="Quatrini R."/>
            <person name="Hallberg K."/>
            <person name="Dopson M."/>
            <person name="Valenzuela P.D."/>
            <person name="Holmes D.S."/>
        </authorList>
    </citation>
    <scope>NUCLEOTIDE SEQUENCE [LARGE SCALE GENOMIC DNA]</scope>
    <source>
        <strain evidence="2">ATCC 51756 / DSM 8584 / KU</strain>
    </source>
</reference>
<dbReference type="HOGENOM" id="CLU_139832_0_0_6"/>
<dbReference type="AlphaFoldDB" id="A0A059ZWK5"/>
<organism evidence="1 2">
    <name type="scientific">Acidithiobacillus caldus (strain ATCC 51756 / DSM 8584 / KU)</name>
    <dbReference type="NCBI Taxonomy" id="637389"/>
    <lineage>
        <taxon>Bacteria</taxon>
        <taxon>Pseudomonadati</taxon>
        <taxon>Pseudomonadota</taxon>
        <taxon>Acidithiobacillia</taxon>
        <taxon>Acidithiobacillales</taxon>
        <taxon>Acidithiobacillaceae</taxon>
        <taxon>Acidithiobacillus</taxon>
    </lineage>
</organism>
<gene>
    <name evidence="1" type="ORF">Acaty_c0367</name>
</gene>
<protein>
    <submittedName>
        <fullName evidence="1">Uncharacterized protein</fullName>
    </submittedName>
</protein>
<dbReference type="RefSeq" id="WP_004870422.1">
    <property type="nucleotide sequence ID" value="NZ_CP005986.1"/>
</dbReference>
<accession>A0A059ZWK5</accession>
<sequence length="125" mass="13898">MAKKSAAVVWLEEPEGHDYPAAQSYLSLLFDPAHAAQWVADLVRADMTRFYAKDIFRASGASLLGVSNSHVQKDVRKIRKGIALSPLLLVRDPRATRLIIADGYHRLCAVYRFDEDAMIPAKICG</sequence>
<proteinExistence type="predicted"/>
<dbReference type="Proteomes" id="UP000005522">
    <property type="component" value="Chromosome"/>
</dbReference>
<evidence type="ECO:0000313" key="2">
    <source>
        <dbReference type="Proteomes" id="UP000005522"/>
    </source>
</evidence>
<evidence type="ECO:0000313" key="1">
    <source>
        <dbReference type="EMBL" id="AIA54257.1"/>
    </source>
</evidence>
<dbReference type="KEGG" id="acz:Acaty_c0367"/>
<name>A0A059ZWK5_ACICK</name>
<dbReference type="EMBL" id="CP005986">
    <property type="protein sequence ID" value="AIA54257.1"/>
    <property type="molecule type" value="Genomic_DNA"/>
</dbReference>
<dbReference type="eggNOG" id="ENOG5032S25">
    <property type="taxonomic scope" value="Bacteria"/>
</dbReference>